<dbReference type="Pfam" id="PF02657">
    <property type="entry name" value="SufE"/>
    <property type="match status" value="1"/>
</dbReference>
<dbReference type="STRING" id="237610.BJP27_07590"/>
<dbReference type="eggNOG" id="COG2166">
    <property type="taxonomic scope" value="Bacteria"/>
</dbReference>
<comment type="similarity">
    <text evidence="1">Belongs to the SufE family.</text>
</comment>
<dbReference type="Proteomes" id="UP000189310">
    <property type="component" value="Unassembled WGS sequence"/>
</dbReference>
<name>A0A0D7FD60_9PSED</name>
<keyword evidence="8" id="KW-1185">Reference proteome</keyword>
<reference evidence="4 8" key="4">
    <citation type="submission" date="2017-01" db="EMBL/GenBank/DDBJ databases">
        <title>Pseudomonas psychrotolerans genome sequencing and assembly.</title>
        <authorList>
            <person name="Vyas B."/>
            <person name="Mayilraj S."/>
        </authorList>
    </citation>
    <scope>NUCLEOTIDE SEQUENCE [LARGE SCALE GENOMIC DNA]</scope>
    <source>
        <strain evidence="4 8">SDS18</strain>
    </source>
</reference>
<protein>
    <submittedName>
        <fullName evidence="5">Cysteine desulfuration protein SufE</fullName>
    </submittedName>
    <submittedName>
        <fullName evidence="3">Fe-S metabolism protein SufE</fullName>
    </submittedName>
</protein>
<dbReference type="OrthoDB" id="9799320at2"/>
<dbReference type="Proteomes" id="UP000078356">
    <property type="component" value="Unassembled WGS sequence"/>
</dbReference>
<dbReference type="Gene3D" id="3.90.1010.10">
    <property type="match status" value="1"/>
</dbReference>
<evidence type="ECO:0000313" key="6">
    <source>
        <dbReference type="Proteomes" id="UP000078356"/>
    </source>
</evidence>
<dbReference type="PANTHER" id="PTHR43597">
    <property type="entry name" value="SULFUR ACCEPTOR PROTEIN CSDE"/>
    <property type="match status" value="1"/>
</dbReference>
<dbReference type="EMBL" id="LWCR01000008">
    <property type="protein sequence ID" value="OAN30602.1"/>
    <property type="molecule type" value="Genomic_DNA"/>
</dbReference>
<reference evidence="7" key="3">
    <citation type="submission" date="2016-10" db="EMBL/GenBank/DDBJ databases">
        <authorList>
            <person name="de Groot N.N."/>
        </authorList>
    </citation>
    <scope>NUCLEOTIDE SEQUENCE [LARGE SCALE GENOMIC DNA]</scope>
    <source>
        <strain evidence="7">DSM 15758</strain>
    </source>
</reference>
<evidence type="ECO:0000313" key="5">
    <source>
        <dbReference type="EMBL" id="SCZ46632.1"/>
    </source>
</evidence>
<comment type="caution">
    <text evidence="3">The sequence shown here is derived from an EMBL/GenBank/DDBJ whole genome shotgun (WGS) entry which is preliminary data.</text>
</comment>
<evidence type="ECO:0000313" key="4">
    <source>
        <dbReference type="EMBL" id="ONN69519.1"/>
    </source>
</evidence>
<dbReference type="Proteomes" id="UP000183046">
    <property type="component" value="Unassembled WGS sequence"/>
</dbReference>
<dbReference type="PATRIC" id="fig|47885.6.peg.4209"/>
<dbReference type="PANTHER" id="PTHR43597:SF5">
    <property type="entry name" value="SUFE-LIKE PROTEIN 2, CHLOROPLASTIC"/>
    <property type="match status" value="1"/>
</dbReference>
<evidence type="ECO:0000313" key="3">
    <source>
        <dbReference type="EMBL" id="OAN30602.1"/>
    </source>
</evidence>
<sequence length="132" mass="14895">MNLLPDAAEARRAFVIAKGWEARSRLLLQWAERLPAVLEERDEDLVQGCESRVRLTHEAQGDRHFFRASSESRVLKGLLAVVLVRANGLTREELGRLDIHGWLGELGLERQLSQSRSNGLNAVLTRMRELAA</sequence>
<evidence type="ECO:0000259" key="2">
    <source>
        <dbReference type="Pfam" id="PF02657"/>
    </source>
</evidence>
<feature type="domain" description="Fe-S metabolism associated" evidence="2">
    <location>
        <begin position="14"/>
        <end position="129"/>
    </location>
</feature>
<dbReference type="EMBL" id="FMWB01000011">
    <property type="protein sequence ID" value="SCZ46632.1"/>
    <property type="molecule type" value="Genomic_DNA"/>
</dbReference>
<evidence type="ECO:0000313" key="7">
    <source>
        <dbReference type="Proteomes" id="UP000183046"/>
    </source>
</evidence>
<gene>
    <name evidence="3" type="ORF">A4V15_15220</name>
    <name evidence="4" type="ORF">BVL52_14650</name>
    <name evidence="5" type="ORF">SAMN05216279_11142</name>
</gene>
<evidence type="ECO:0000256" key="1">
    <source>
        <dbReference type="ARBA" id="ARBA00010282"/>
    </source>
</evidence>
<dbReference type="AlphaFoldDB" id="A0A0D7FD60"/>
<dbReference type="EMBL" id="MTLN01000008">
    <property type="protein sequence ID" value="ONN69519.1"/>
    <property type="molecule type" value="Genomic_DNA"/>
</dbReference>
<proteinExistence type="inferred from homology"/>
<dbReference type="SUPFAM" id="SSF82649">
    <property type="entry name" value="SufE/NifU"/>
    <property type="match status" value="1"/>
</dbReference>
<evidence type="ECO:0000313" key="8">
    <source>
        <dbReference type="Proteomes" id="UP000189310"/>
    </source>
</evidence>
<reference evidence="5" key="2">
    <citation type="submission" date="2016-10" db="EMBL/GenBank/DDBJ databases">
        <authorList>
            <person name="Varghese N."/>
            <person name="Submissions S."/>
        </authorList>
    </citation>
    <scope>NUCLEOTIDE SEQUENCE</scope>
    <source>
        <strain evidence="5">DSM 15758</strain>
    </source>
</reference>
<organism evidence="3 6">
    <name type="scientific">Pseudomonas oryzihabitans</name>
    <dbReference type="NCBI Taxonomy" id="47885"/>
    <lineage>
        <taxon>Bacteria</taxon>
        <taxon>Pseudomonadati</taxon>
        <taxon>Pseudomonadota</taxon>
        <taxon>Gammaproteobacteria</taxon>
        <taxon>Pseudomonadales</taxon>
        <taxon>Pseudomonadaceae</taxon>
        <taxon>Pseudomonas</taxon>
    </lineage>
</organism>
<reference evidence="3 6" key="1">
    <citation type="submission" date="2016-04" db="EMBL/GenBank/DDBJ databases">
        <title>Draft Genome Sequences of Staphylococcus capitis Strain H36, S. capitis Strain H65, S. cohnii Strain H62, S. hominis Strain H69, Mycobacterium iranicum Strain H39, Plantibacter sp. Strain H53, Pseudomonas oryzihabitans Strain H72, and Microbacterium sp. Strain H83, isolated from residential settings.</title>
        <authorList>
            <person name="Lymperopoulou D."/>
            <person name="Adams R.I."/>
            <person name="Lindow S."/>
            <person name="Coil D.A."/>
            <person name="Jospin G."/>
            <person name="Eisen J.A."/>
        </authorList>
    </citation>
    <scope>NUCLEOTIDE SEQUENCE [LARGE SCALE GENOMIC DNA]</scope>
    <source>
        <strain evidence="3 6">H72</strain>
    </source>
</reference>
<dbReference type="InterPro" id="IPR003808">
    <property type="entry name" value="Fe-S_metab-assoc_dom"/>
</dbReference>
<accession>A0A0D7FD60</accession>
<accession>A0A1G5PAQ9</accession>
<dbReference type="RefSeq" id="WP_007160618.1">
    <property type="nucleotide sequence ID" value="NZ_CP044074.1"/>
</dbReference>